<dbReference type="EMBL" id="UYSG01011050">
    <property type="protein sequence ID" value="VDL60557.1"/>
    <property type="molecule type" value="Genomic_DNA"/>
</dbReference>
<reference evidence="4 6" key="3">
    <citation type="submission" date="2019-07" db="EMBL/GenBank/DDBJ databases">
        <authorList>
            <person name="Jastrzebski P J."/>
            <person name="Paukszto L."/>
            <person name="Jastrzebski P J."/>
        </authorList>
    </citation>
    <scope>NUCLEOTIDE SEQUENCE [LARGE SCALE GENOMIC DNA]</scope>
    <source>
        <strain evidence="4 6">WMS-il1</strain>
    </source>
</reference>
<dbReference type="EMBL" id="CABIJS010000466">
    <property type="protein sequence ID" value="VUZ52177.1"/>
    <property type="molecule type" value="Genomic_DNA"/>
</dbReference>
<feature type="chain" id="PRO_5044546569" evidence="2">
    <location>
        <begin position="19"/>
        <end position="451"/>
    </location>
</feature>
<evidence type="ECO:0000256" key="1">
    <source>
        <dbReference type="SAM" id="MobiDB-lite"/>
    </source>
</evidence>
<evidence type="ECO:0000313" key="7">
    <source>
        <dbReference type="WBParaSite" id="HDID_0000824101-mRNA-1"/>
    </source>
</evidence>
<reference evidence="7" key="1">
    <citation type="submission" date="2017-02" db="UniProtKB">
        <authorList>
            <consortium name="WormBaseParasite"/>
        </authorList>
    </citation>
    <scope>IDENTIFICATION</scope>
</reference>
<feature type="region of interest" description="Disordered" evidence="1">
    <location>
        <begin position="385"/>
        <end position="451"/>
    </location>
</feature>
<dbReference type="OrthoDB" id="10498302at2759"/>
<proteinExistence type="predicted"/>
<evidence type="ECO:0000313" key="5">
    <source>
        <dbReference type="Proteomes" id="UP000274504"/>
    </source>
</evidence>
<gene>
    <name evidence="3" type="ORF">HDID_LOCUS8239</name>
    <name evidence="4" type="ORF">WMSIL1_LOCUS10652</name>
</gene>
<accession>A0A0R3SSH1</accession>
<dbReference type="Proteomes" id="UP000274504">
    <property type="component" value="Unassembled WGS sequence"/>
</dbReference>
<feature type="region of interest" description="Disordered" evidence="1">
    <location>
        <begin position="332"/>
        <end position="364"/>
    </location>
</feature>
<keyword evidence="6" id="KW-1185">Reference proteome</keyword>
<dbReference type="STRING" id="6216.A0A0R3SSH1"/>
<evidence type="ECO:0000313" key="3">
    <source>
        <dbReference type="EMBL" id="VDL60557.1"/>
    </source>
</evidence>
<evidence type="ECO:0000313" key="4">
    <source>
        <dbReference type="EMBL" id="VUZ52177.1"/>
    </source>
</evidence>
<dbReference type="AlphaFoldDB" id="A0A0R3SSH1"/>
<sequence>MFLRTVLLCLLICSLTGAYLHLPQNYIYDFSGCTTSTCRDGQSVGYGCIDGNCTYACSDGFCSGYQAYQHVLPPISHQYLVSPWGYGAIKHQEGCNGGNCGYWGGCVNGYCGGYYDFRACPYRDCESGPFRGYGCRSGNCQIICLGGNCYIVRTYGTHMRKRHNRVPQPPPHEPYEIQQAQPSLVDIGETFEKKDMWMLKNLNSTGVFNMVKSWVKDEKAFKEMKPNGDEVKFILNEFRKRNRMQVRLQLWREEKKNELYMNMLCPYRRNQLYQCPYQCPYECPNECPYECPNQCPNCPNQNPGCPGGCQPQPPMIPYQSCPHQQCPYHQWPPKVPQQSPPPNYYKPEQPFRPPLRPPPPVIPSQPWSPPQVPYNCPGGCPPPKLPLSPAPINPPQPWSPPQVPYKCPGGCPPPKLPLSPAPINPPQPWSPPQLPYRCPGSCPKPKPLPQQ</sequence>
<organism evidence="7">
    <name type="scientific">Hymenolepis diminuta</name>
    <name type="common">Rat tapeworm</name>
    <dbReference type="NCBI Taxonomy" id="6216"/>
    <lineage>
        <taxon>Eukaryota</taxon>
        <taxon>Metazoa</taxon>
        <taxon>Spiralia</taxon>
        <taxon>Lophotrochozoa</taxon>
        <taxon>Platyhelminthes</taxon>
        <taxon>Cestoda</taxon>
        <taxon>Eucestoda</taxon>
        <taxon>Cyclophyllidea</taxon>
        <taxon>Hymenolepididae</taxon>
        <taxon>Hymenolepis</taxon>
    </lineage>
</organism>
<feature type="compositionally biased region" description="Pro residues" evidence="1">
    <location>
        <begin position="410"/>
        <end position="434"/>
    </location>
</feature>
<feature type="compositionally biased region" description="Pro residues" evidence="1">
    <location>
        <begin position="442"/>
        <end position="451"/>
    </location>
</feature>
<dbReference type="WBParaSite" id="HDID_0000824101-mRNA-1">
    <property type="protein sequence ID" value="HDID_0000824101-mRNA-1"/>
    <property type="gene ID" value="HDID_0000824101"/>
</dbReference>
<feature type="compositionally biased region" description="Pro residues" evidence="1">
    <location>
        <begin position="333"/>
        <end position="364"/>
    </location>
</feature>
<feature type="compositionally biased region" description="Pro residues" evidence="1">
    <location>
        <begin position="385"/>
        <end position="403"/>
    </location>
</feature>
<evidence type="ECO:0000256" key="2">
    <source>
        <dbReference type="SAM" id="SignalP"/>
    </source>
</evidence>
<feature type="signal peptide" evidence="2">
    <location>
        <begin position="1"/>
        <end position="18"/>
    </location>
</feature>
<reference evidence="3 5" key="2">
    <citation type="submission" date="2018-11" db="EMBL/GenBank/DDBJ databases">
        <authorList>
            <consortium name="Pathogen Informatics"/>
        </authorList>
    </citation>
    <scope>NUCLEOTIDE SEQUENCE [LARGE SCALE GENOMIC DNA]</scope>
</reference>
<keyword evidence="2" id="KW-0732">Signal</keyword>
<protein>
    <submittedName>
        <fullName evidence="7">Basic proline-rich protein-like</fullName>
    </submittedName>
</protein>
<evidence type="ECO:0000313" key="6">
    <source>
        <dbReference type="Proteomes" id="UP000321570"/>
    </source>
</evidence>
<name>A0A0R3SSH1_HYMDI</name>
<dbReference type="Proteomes" id="UP000321570">
    <property type="component" value="Unassembled WGS sequence"/>
</dbReference>